<feature type="domain" description="Signal transduction histidine kinase internal region" evidence="2">
    <location>
        <begin position="163"/>
        <end position="242"/>
    </location>
</feature>
<feature type="transmembrane region" description="Helical" evidence="1">
    <location>
        <begin position="21"/>
        <end position="38"/>
    </location>
</feature>
<dbReference type="RefSeq" id="WP_119052246.1">
    <property type="nucleotide sequence ID" value="NZ_CP032157.1"/>
</dbReference>
<evidence type="ECO:0000259" key="2">
    <source>
        <dbReference type="Pfam" id="PF06580"/>
    </source>
</evidence>
<gene>
    <name evidence="3" type="ORF">D3H65_21265</name>
</gene>
<protein>
    <recommendedName>
        <fullName evidence="2">Signal transduction histidine kinase internal region domain-containing protein</fullName>
    </recommendedName>
</protein>
<keyword evidence="1" id="KW-0812">Transmembrane</keyword>
<dbReference type="AlphaFoldDB" id="A0A3B7MSY8"/>
<feature type="transmembrane region" description="Helical" evidence="1">
    <location>
        <begin position="53"/>
        <end position="75"/>
    </location>
</feature>
<keyword evidence="1" id="KW-1133">Transmembrane helix</keyword>
<organism evidence="3 4">
    <name type="scientific">Paraflavitalea soli</name>
    <dbReference type="NCBI Taxonomy" id="2315862"/>
    <lineage>
        <taxon>Bacteria</taxon>
        <taxon>Pseudomonadati</taxon>
        <taxon>Bacteroidota</taxon>
        <taxon>Chitinophagia</taxon>
        <taxon>Chitinophagales</taxon>
        <taxon>Chitinophagaceae</taxon>
        <taxon>Paraflavitalea</taxon>
    </lineage>
</organism>
<keyword evidence="1" id="KW-0472">Membrane</keyword>
<keyword evidence="4" id="KW-1185">Reference proteome</keyword>
<dbReference type="GO" id="GO:0016020">
    <property type="term" value="C:membrane"/>
    <property type="evidence" value="ECO:0007669"/>
    <property type="project" value="InterPro"/>
</dbReference>
<reference evidence="3 4" key="1">
    <citation type="submission" date="2018-09" db="EMBL/GenBank/DDBJ databases">
        <title>Genome sequencing of strain 6GH32-13.</title>
        <authorList>
            <person name="Weon H.-Y."/>
            <person name="Heo J."/>
            <person name="Kwon S.-W."/>
        </authorList>
    </citation>
    <scope>NUCLEOTIDE SEQUENCE [LARGE SCALE GENOMIC DNA]</scope>
    <source>
        <strain evidence="3 4">5GH32-13</strain>
    </source>
</reference>
<name>A0A3B7MSY8_9BACT</name>
<accession>A0A3B7MSY8</accession>
<dbReference type="InterPro" id="IPR010559">
    <property type="entry name" value="Sig_transdc_His_kin_internal"/>
</dbReference>
<dbReference type="PANTHER" id="PTHR34220">
    <property type="entry name" value="SENSOR HISTIDINE KINASE YPDA"/>
    <property type="match status" value="1"/>
</dbReference>
<sequence>MNSFLYNEFIFSPRYRIWRHVLYWSFHIALWAAFWVVMDAPGSYGRHVLNMAMWIPAFILFSYPLVYIAIPYLLLQGKVMQFFLLVMAWGAAGLYIDSEYRSYVLIPLQEAMGLTNILPRGPLAFCYLCMTTSAASPMIIRFFKLWTLKQNDWIYAQQEKITAELQLLKAQVHPHFLFNTLNNIYSYSLENSPKTPGLILKLSSLLTYMLYDCSSHEVWLEKEIGIMKNYIDLEKERYGNKIEISWNVEGDIKGQLIAPLLMLPFLENAFKHGTSEQTEKPSLHVDIAIKHHKLHCRISNSKNEYMAKGPCGIGISNVRQRLAFIYPGLHELSIYDEGDFFIVSMMVRLTGYIADYVTSPGAQAVARTVPVSIPGAN</sequence>
<dbReference type="KEGG" id="pseg:D3H65_21265"/>
<evidence type="ECO:0000256" key="1">
    <source>
        <dbReference type="SAM" id="Phobius"/>
    </source>
</evidence>
<feature type="transmembrane region" description="Helical" evidence="1">
    <location>
        <begin position="82"/>
        <end position="98"/>
    </location>
</feature>
<dbReference type="OrthoDB" id="9792992at2"/>
<dbReference type="Pfam" id="PF06580">
    <property type="entry name" value="His_kinase"/>
    <property type="match status" value="1"/>
</dbReference>
<evidence type="ECO:0000313" key="4">
    <source>
        <dbReference type="Proteomes" id="UP000263900"/>
    </source>
</evidence>
<dbReference type="InterPro" id="IPR050640">
    <property type="entry name" value="Bact_2-comp_sensor_kinase"/>
</dbReference>
<dbReference type="EMBL" id="CP032157">
    <property type="protein sequence ID" value="AXY76369.1"/>
    <property type="molecule type" value="Genomic_DNA"/>
</dbReference>
<dbReference type="Proteomes" id="UP000263900">
    <property type="component" value="Chromosome"/>
</dbReference>
<dbReference type="PANTHER" id="PTHR34220:SF7">
    <property type="entry name" value="SENSOR HISTIDINE KINASE YPDA"/>
    <property type="match status" value="1"/>
</dbReference>
<dbReference type="GO" id="GO:0000155">
    <property type="term" value="F:phosphorelay sensor kinase activity"/>
    <property type="evidence" value="ECO:0007669"/>
    <property type="project" value="InterPro"/>
</dbReference>
<proteinExistence type="predicted"/>
<evidence type="ECO:0000313" key="3">
    <source>
        <dbReference type="EMBL" id="AXY76369.1"/>
    </source>
</evidence>